<dbReference type="Proteomes" id="UP000663842">
    <property type="component" value="Unassembled WGS sequence"/>
</dbReference>
<protein>
    <submittedName>
        <fullName evidence="1">Uncharacterized protein</fullName>
    </submittedName>
</protein>
<evidence type="ECO:0000313" key="1">
    <source>
        <dbReference type="EMBL" id="CAF4301074.1"/>
    </source>
</evidence>
<proteinExistence type="predicted"/>
<accession>A0A820I3K6</accession>
<gene>
    <name evidence="1" type="ORF">UXM345_LOCUS33413</name>
</gene>
<comment type="caution">
    <text evidence="1">The sequence shown here is derived from an EMBL/GenBank/DDBJ whole genome shotgun (WGS) entry which is preliminary data.</text>
</comment>
<feature type="non-terminal residue" evidence="1">
    <location>
        <position position="66"/>
    </location>
</feature>
<dbReference type="AlphaFoldDB" id="A0A820I3K6"/>
<name>A0A820I3K6_9BILA</name>
<organism evidence="1 2">
    <name type="scientific">Rotaria magnacalcarata</name>
    <dbReference type="NCBI Taxonomy" id="392030"/>
    <lineage>
        <taxon>Eukaryota</taxon>
        <taxon>Metazoa</taxon>
        <taxon>Spiralia</taxon>
        <taxon>Gnathifera</taxon>
        <taxon>Rotifera</taxon>
        <taxon>Eurotatoria</taxon>
        <taxon>Bdelloidea</taxon>
        <taxon>Philodinida</taxon>
        <taxon>Philodinidae</taxon>
        <taxon>Rotaria</taxon>
    </lineage>
</organism>
<reference evidence="1" key="1">
    <citation type="submission" date="2021-02" db="EMBL/GenBank/DDBJ databases">
        <authorList>
            <person name="Nowell W R."/>
        </authorList>
    </citation>
    <scope>NUCLEOTIDE SEQUENCE</scope>
</reference>
<evidence type="ECO:0000313" key="2">
    <source>
        <dbReference type="Proteomes" id="UP000663842"/>
    </source>
</evidence>
<sequence>MGEDIKWRIGDHRFKLEIQDVIDLLLKCDEDDIKIPKFVADSYDALPPTAGFGKLACAIMTLMDEV</sequence>
<dbReference type="EMBL" id="CAJOBF010011078">
    <property type="protein sequence ID" value="CAF4301074.1"/>
    <property type="molecule type" value="Genomic_DNA"/>
</dbReference>